<keyword evidence="7" id="KW-0503">Monooxygenase</keyword>
<comment type="cofactor">
    <cofactor evidence="1">
        <name>heme</name>
        <dbReference type="ChEBI" id="CHEBI:30413"/>
    </cofactor>
</comment>
<dbReference type="GO" id="GO:0020037">
    <property type="term" value="F:heme binding"/>
    <property type="evidence" value="ECO:0007669"/>
    <property type="project" value="InterPro"/>
</dbReference>
<evidence type="ECO:0000256" key="1">
    <source>
        <dbReference type="ARBA" id="ARBA00001971"/>
    </source>
</evidence>
<dbReference type="GO" id="GO:0004497">
    <property type="term" value="F:monooxygenase activity"/>
    <property type="evidence" value="ECO:0007669"/>
    <property type="project" value="UniProtKB-KW"/>
</dbReference>
<accession>A0A2N3NFE6</accession>
<evidence type="ECO:0000256" key="7">
    <source>
        <dbReference type="ARBA" id="ARBA00023033"/>
    </source>
</evidence>
<dbReference type="InterPro" id="IPR036396">
    <property type="entry name" value="Cyt_P450_sf"/>
</dbReference>
<dbReference type="InParanoid" id="A0A2N3NFE6"/>
<evidence type="ECO:0000256" key="3">
    <source>
        <dbReference type="ARBA" id="ARBA00022617"/>
    </source>
</evidence>
<dbReference type="EMBL" id="NLAX01000008">
    <property type="protein sequence ID" value="PKS11145.1"/>
    <property type="molecule type" value="Genomic_DNA"/>
</dbReference>
<dbReference type="SUPFAM" id="SSF48264">
    <property type="entry name" value="Cytochrome P450"/>
    <property type="match status" value="1"/>
</dbReference>
<name>A0A2N3NFE6_9PEZI</name>
<organism evidence="8 9">
    <name type="scientific">Lomentospora prolificans</name>
    <dbReference type="NCBI Taxonomy" id="41688"/>
    <lineage>
        <taxon>Eukaryota</taxon>
        <taxon>Fungi</taxon>
        <taxon>Dikarya</taxon>
        <taxon>Ascomycota</taxon>
        <taxon>Pezizomycotina</taxon>
        <taxon>Sordariomycetes</taxon>
        <taxon>Hypocreomycetidae</taxon>
        <taxon>Microascales</taxon>
        <taxon>Microascaceae</taxon>
        <taxon>Lomentospora</taxon>
    </lineage>
</organism>
<evidence type="ECO:0000256" key="4">
    <source>
        <dbReference type="ARBA" id="ARBA00022723"/>
    </source>
</evidence>
<evidence type="ECO:0000313" key="9">
    <source>
        <dbReference type="Proteomes" id="UP000233524"/>
    </source>
</evidence>
<dbReference type="InterPro" id="IPR001128">
    <property type="entry name" value="Cyt_P450"/>
</dbReference>
<dbReference type="PANTHER" id="PTHR24305">
    <property type="entry name" value="CYTOCHROME P450"/>
    <property type="match status" value="1"/>
</dbReference>
<protein>
    <recommendedName>
        <fullName evidence="10">Cytochrome P450</fullName>
    </recommendedName>
</protein>
<evidence type="ECO:0000256" key="6">
    <source>
        <dbReference type="ARBA" id="ARBA00023004"/>
    </source>
</evidence>
<evidence type="ECO:0000313" key="8">
    <source>
        <dbReference type="EMBL" id="PKS11145.1"/>
    </source>
</evidence>
<dbReference type="AlphaFoldDB" id="A0A2N3NFE6"/>
<dbReference type="GO" id="GO:0016705">
    <property type="term" value="F:oxidoreductase activity, acting on paired donors, with incorporation or reduction of molecular oxygen"/>
    <property type="evidence" value="ECO:0007669"/>
    <property type="project" value="InterPro"/>
</dbReference>
<dbReference type="VEuPathDB" id="FungiDB:jhhlp_002906"/>
<dbReference type="OrthoDB" id="3934656at2759"/>
<dbReference type="Pfam" id="PF00067">
    <property type="entry name" value="p450"/>
    <property type="match status" value="1"/>
</dbReference>
<dbReference type="InterPro" id="IPR050121">
    <property type="entry name" value="Cytochrome_P450_monoxygenase"/>
</dbReference>
<dbReference type="GO" id="GO:0005506">
    <property type="term" value="F:iron ion binding"/>
    <property type="evidence" value="ECO:0007669"/>
    <property type="project" value="InterPro"/>
</dbReference>
<sequence>MALEEGIDAKLRALVDLIRRKYMPTELELKPIDLGTFIRHGVEQRDCQSEILFQIIAGSDTTATAIRGTLLNLMTAPHASQRLQREIDEAMTNGDLSSPVKAEEGWSLRYLQVGGHIRRPSINIPFSGLVMKEVPPEGDTINGQFVPGGTRIGQNFLTVQRSIAIFGDIADLLWSERWLDIDEAKLTQWRHHVELVFGSRRWGCSGKSVTFMEFNKVYVEIYPSKPIETTNKNIFFQKNMSVRVTGRFPEAT</sequence>
<keyword evidence="6" id="KW-0408">Iron</keyword>
<dbReference type="STRING" id="41688.A0A2N3NFE6"/>
<proteinExistence type="inferred from homology"/>
<comment type="caution">
    <text evidence="8">The sequence shown here is derived from an EMBL/GenBank/DDBJ whole genome shotgun (WGS) entry which is preliminary data.</text>
</comment>
<keyword evidence="4" id="KW-0479">Metal-binding</keyword>
<dbReference type="Proteomes" id="UP000233524">
    <property type="component" value="Unassembled WGS sequence"/>
</dbReference>
<evidence type="ECO:0000256" key="2">
    <source>
        <dbReference type="ARBA" id="ARBA00010617"/>
    </source>
</evidence>
<keyword evidence="9" id="KW-1185">Reference proteome</keyword>
<gene>
    <name evidence="8" type="ORF">jhhlp_002906</name>
</gene>
<dbReference type="PANTHER" id="PTHR24305:SF77">
    <property type="entry name" value="CYTOCHROME P450 MONOOXYGENASE"/>
    <property type="match status" value="1"/>
</dbReference>
<reference evidence="8 9" key="1">
    <citation type="journal article" date="2017" name="G3 (Bethesda)">
        <title>First Draft Genome Sequence of the Pathogenic Fungus Lomentospora prolificans (Formerly Scedosporium prolificans).</title>
        <authorList>
            <person name="Luo R."/>
            <person name="Zimin A."/>
            <person name="Workman R."/>
            <person name="Fan Y."/>
            <person name="Pertea G."/>
            <person name="Grossman N."/>
            <person name="Wear M.P."/>
            <person name="Jia B."/>
            <person name="Miller H."/>
            <person name="Casadevall A."/>
            <person name="Timp W."/>
            <person name="Zhang S.X."/>
            <person name="Salzberg S.L."/>
        </authorList>
    </citation>
    <scope>NUCLEOTIDE SEQUENCE [LARGE SCALE GENOMIC DNA]</scope>
    <source>
        <strain evidence="8 9">JHH-5317</strain>
    </source>
</reference>
<keyword evidence="3" id="KW-0349">Heme</keyword>
<keyword evidence="5" id="KW-0560">Oxidoreductase</keyword>
<comment type="similarity">
    <text evidence="2">Belongs to the cytochrome P450 family.</text>
</comment>
<evidence type="ECO:0008006" key="10">
    <source>
        <dbReference type="Google" id="ProtNLM"/>
    </source>
</evidence>
<evidence type="ECO:0000256" key="5">
    <source>
        <dbReference type="ARBA" id="ARBA00023002"/>
    </source>
</evidence>
<dbReference type="Gene3D" id="1.10.630.10">
    <property type="entry name" value="Cytochrome P450"/>
    <property type="match status" value="1"/>
</dbReference>